<reference evidence="2 3" key="1">
    <citation type="submission" date="2016-07" db="EMBL/GenBank/DDBJ databases">
        <title>Pervasive Adenine N6-methylation of Active Genes in Fungi.</title>
        <authorList>
            <consortium name="DOE Joint Genome Institute"/>
            <person name="Mondo S.J."/>
            <person name="Dannebaum R.O."/>
            <person name="Kuo R.C."/>
            <person name="Labutti K."/>
            <person name="Haridas S."/>
            <person name="Kuo A."/>
            <person name="Salamov A."/>
            <person name="Ahrendt S.R."/>
            <person name="Lipzen A."/>
            <person name="Sullivan W."/>
            <person name="Andreopoulos W.B."/>
            <person name="Clum A."/>
            <person name="Lindquist E."/>
            <person name="Daum C."/>
            <person name="Ramamoorthy G.K."/>
            <person name="Gryganskyi A."/>
            <person name="Culley D."/>
            <person name="Magnuson J.K."/>
            <person name="James T.Y."/>
            <person name="O'Malley M.A."/>
            <person name="Stajich J.E."/>
            <person name="Spatafora J.W."/>
            <person name="Visel A."/>
            <person name="Grigoriev I.V."/>
        </authorList>
    </citation>
    <scope>NUCLEOTIDE SEQUENCE [LARGE SCALE GENOMIC DNA]</scope>
    <source>
        <strain evidence="2 3">NRRL 2496</strain>
    </source>
</reference>
<proteinExistence type="predicted"/>
<evidence type="ECO:0000313" key="3">
    <source>
        <dbReference type="Proteomes" id="UP000242180"/>
    </source>
</evidence>
<keyword evidence="3" id="KW-1185">Reference proteome</keyword>
<comment type="caution">
    <text evidence="2">The sequence shown here is derived from an EMBL/GenBank/DDBJ whole genome shotgun (WGS) entry which is preliminary data.</text>
</comment>
<organism evidence="2 3">
    <name type="scientific">Syncephalastrum racemosum</name>
    <name type="common">Filamentous fungus</name>
    <dbReference type="NCBI Taxonomy" id="13706"/>
    <lineage>
        <taxon>Eukaryota</taxon>
        <taxon>Fungi</taxon>
        <taxon>Fungi incertae sedis</taxon>
        <taxon>Mucoromycota</taxon>
        <taxon>Mucoromycotina</taxon>
        <taxon>Mucoromycetes</taxon>
        <taxon>Mucorales</taxon>
        <taxon>Syncephalastraceae</taxon>
        <taxon>Syncephalastrum</taxon>
    </lineage>
</organism>
<keyword evidence="1" id="KW-0732">Signal</keyword>
<feature type="chain" id="PRO_5012485118" evidence="1">
    <location>
        <begin position="17"/>
        <end position="69"/>
    </location>
</feature>
<feature type="signal peptide" evidence="1">
    <location>
        <begin position="1"/>
        <end position="16"/>
    </location>
</feature>
<dbReference type="AlphaFoldDB" id="A0A1X2HRT4"/>
<dbReference type="Proteomes" id="UP000242180">
    <property type="component" value="Unassembled WGS sequence"/>
</dbReference>
<evidence type="ECO:0000256" key="1">
    <source>
        <dbReference type="SAM" id="SignalP"/>
    </source>
</evidence>
<evidence type="ECO:0000313" key="2">
    <source>
        <dbReference type="EMBL" id="ORZ02305.1"/>
    </source>
</evidence>
<name>A0A1X2HRT4_SYNRA</name>
<gene>
    <name evidence="2" type="ORF">BCR43DRAFT_481343</name>
</gene>
<dbReference type="EMBL" id="MCGN01000001">
    <property type="protein sequence ID" value="ORZ02305.1"/>
    <property type="molecule type" value="Genomic_DNA"/>
</dbReference>
<sequence length="69" mass="7754">MILPLVILGMVLDTLAGDDLIMDNLPLSSFIRDESKFGKREYHQGCRVEGGLPYDYHLSIICGWIQKAS</sequence>
<dbReference type="InParanoid" id="A0A1X2HRT4"/>
<protein>
    <submittedName>
        <fullName evidence="2">Uncharacterized protein</fullName>
    </submittedName>
</protein>
<accession>A0A1X2HRT4</accession>